<proteinExistence type="predicted"/>
<organism evidence="3 4">
    <name type="scientific">Leuconostoc carnosum</name>
    <dbReference type="NCBI Taxonomy" id="1252"/>
    <lineage>
        <taxon>Bacteria</taxon>
        <taxon>Bacillati</taxon>
        <taxon>Bacillota</taxon>
        <taxon>Bacilli</taxon>
        <taxon>Lactobacillales</taxon>
        <taxon>Lactobacillaceae</taxon>
        <taxon>Leuconostoc</taxon>
    </lineage>
</organism>
<dbReference type="GO" id="GO:0003677">
    <property type="term" value="F:DNA binding"/>
    <property type="evidence" value="ECO:0007669"/>
    <property type="project" value="InterPro"/>
</dbReference>
<evidence type="ECO:0000259" key="1">
    <source>
        <dbReference type="PROSITE" id="PS50164"/>
    </source>
</evidence>
<dbReference type="PROSITE" id="PS50164">
    <property type="entry name" value="GIY_YIG"/>
    <property type="match status" value="1"/>
</dbReference>
<name>A0AAE6IJ22_LEUCA</name>
<dbReference type="Gene3D" id="1.10.260.40">
    <property type="entry name" value="lambda repressor-like DNA-binding domains"/>
    <property type="match status" value="1"/>
</dbReference>
<dbReference type="RefSeq" id="WP_014973858.1">
    <property type="nucleotide sequence ID" value="NZ_BPKR01000008.1"/>
</dbReference>
<dbReference type="InterPro" id="IPR001387">
    <property type="entry name" value="Cro/C1-type_HTH"/>
</dbReference>
<protein>
    <submittedName>
        <fullName evidence="3">DUF2075 domain-containing protein</fullName>
    </submittedName>
</protein>
<dbReference type="Gene3D" id="3.40.50.300">
    <property type="entry name" value="P-loop containing nucleotide triphosphate hydrolases"/>
    <property type="match status" value="1"/>
</dbReference>
<dbReference type="GeneID" id="61186714"/>
<dbReference type="SMART" id="SM00530">
    <property type="entry name" value="HTH_XRE"/>
    <property type="match status" value="1"/>
</dbReference>
<dbReference type="InterPro" id="IPR010982">
    <property type="entry name" value="Lambda_DNA-bd_dom_sf"/>
</dbReference>
<feature type="domain" description="HTH cro/C1-type" evidence="2">
    <location>
        <begin position="7"/>
        <end position="61"/>
    </location>
</feature>
<feature type="domain" description="GIY-YIG" evidence="1">
    <location>
        <begin position="99"/>
        <end position="191"/>
    </location>
</feature>
<dbReference type="SUPFAM" id="SSF47413">
    <property type="entry name" value="lambda repressor-like DNA-binding domains"/>
    <property type="match status" value="1"/>
</dbReference>
<dbReference type="EMBL" id="CP042374">
    <property type="protein sequence ID" value="QEA33205.1"/>
    <property type="molecule type" value="Genomic_DNA"/>
</dbReference>
<dbReference type="InterPro" id="IPR018647">
    <property type="entry name" value="SLFN_3-like_DNA/RNA_helicase"/>
</dbReference>
<dbReference type="SUPFAM" id="SSF52540">
    <property type="entry name" value="P-loop containing nucleoside triphosphate hydrolases"/>
    <property type="match status" value="1"/>
</dbReference>
<dbReference type="InterPro" id="IPR000305">
    <property type="entry name" value="GIY-YIG_endonuc"/>
</dbReference>
<evidence type="ECO:0000313" key="3">
    <source>
        <dbReference type="EMBL" id="QEA33205.1"/>
    </source>
</evidence>
<dbReference type="Pfam" id="PF09848">
    <property type="entry name" value="SLFN-g3_helicase"/>
    <property type="match status" value="1"/>
</dbReference>
<evidence type="ECO:0000313" key="4">
    <source>
        <dbReference type="Proteomes" id="UP000321332"/>
    </source>
</evidence>
<evidence type="ECO:0000259" key="2">
    <source>
        <dbReference type="PROSITE" id="PS50943"/>
    </source>
</evidence>
<dbReference type="AlphaFoldDB" id="A0AAE6IJ22"/>
<dbReference type="PROSITE" id="PS50943">
    <property type="entry name" value="HTH_CROC1"/>
    <property type="match status" value="1"/>
</dbReference>
<dbReference type="CDD" id="cd00093">
    <property type="entry name" value="HTH_XRE"/>
    <property type="match status" value="1"/>
</dbReference>
<gene>
    <name evidence="3" type="ORF">FGL89_03085</name>
</gene>
<accession>A0AAE6IJ22</accession>
<sequence length="645" mass="74431">MKIYELIKEKRENKGLTQENVAQVLNVTRQAVQNWEKNKRAIPNELLAEYFNLLELNAHEILSVFDFLESNNLIMTAIDYSSDGIIKFEKNERNTILSNYPTLYLGVGQKLNQYSGQTKQLVYVGEASSIVRRTMEHLRSSDDKLNAIKSDSDGEKEKLYIIGHTKFNKSATLELEQMFMNYLLGDKKFEKIYNGRNNGLSIDFYGREAYRTGIFPEIWERLYKQKVVSSIRDIRNSALFANSPFKSLSRQQEQAKNEIGLVIAETLVNGANNKVIKIQGLAGSGKTVLMSQLFYDIWRNPYPVLNDDLKTQHTSKTVLLVRHEQQRRTYEQIAKKLNMGSDVVMDVPRFINEGKMVDVLLVDEAHLLWSGNYGRVNKNQWKPDLIALHELARTLVVVYDPKQVISARSKVENNVDLFNLLNGLDTKTVYLDDQWRIQANQETQKWIKDLAHFEKNSLVTIPDDEAYDIKFFDEAKAFKEAIKIKNQDDGLSRIVATYDWQYSQKSRPKDGKYWTVNFGTEVMPWNLELSEVQEAQKKQIPWQEINESIGEVGSDFTVQGIDLNYVGVILGPSIIWNEKSNSLDINADFSYDHLKIRKENGNYNTIENKAFLKNVVNILLTRGVHGTYIYAVNNELRQKLQSLNK</sequence>
<dbReference type="Proteomes" id="UP000321332">
    <property type="component" value="Chromosome"/>
</dbReference>
<dbReference type="Pfam" id="PF01381">
    <property type="entry name" value="HTH_3"/>
    <property type="match status" value="1"/>
</dbReference>
<reference evidence="3 4" key="1">
    <citation type="submission" date="2019-06" db="EMBL/GenBank/DDBJ databases">
        <title>Genome analyses of bacteria isolated from kimchi.</title>
        <authorList>
            <person name="Lee S."/>
            <person name="Ahn S."/>
            <person name="Roh S."/>
        </authorList>
    </citation>
    <scope>NUCLEOTIDE SEQUENCE [LARGE SCALE GENOMIC DNA]</scope>
    <source>
        <strain evidence="3 4">CBA3620</strain>
    </source>
</reference>
<dbReference type="InterPro" id="IPR027417">
    <property type="entry name" value="P-loop_NTPase"/>
</dbReference>